<evidence type="ECO:0000256" key="1">
    <source>
        <dbReference type="ARBA" id="ARBA00004328"/>
    </source>
</evidence>
<proteinExistence type="predicted"/>
<dbReference type="InterPro" id="IPR054612">
    <property type="entry name" value="Phage_capsid-like_C"/>
</dbReference>
<dbReference type="RefSeq" id="WP_029172499.1">
    <property type="nucleotide sequence ID" value="NZ_CEHP01000003.1"/>
</dbReference>
<feature type="domain" description="Phage capsid-like C-terminal" evidence="2">
    <location>
        <begin position="90"/>
        <end position="223"/>
    </location>
</feature>
<evidence type="ECO:0000313" key="4">
    <source>
        <dbReference type="Proteomes" id="UP000073200"/>
    </source>
</evidence>
<evidence type="ECO:0000313" key="3">
    <source>
        <dbReference type="EMBL" id="CYU68633.1"/>
    </source>
</evidence>
<dbReference type="Pfam" id="PF05065">
    <property type="entry name" value="Phage_capsid"/>
    <property type="match status" value="1"/>
</dbReference>
<dbReference type="Proteomes" id="UP000073200">
    <property type="component" value="Unassembled WGS sequence"/>
</dbReference>
<dbReference type="EMBL" id="FIHG01000001">
    <property type="protein sequence ID" value="CYU68633.1"/>
    <property type="molecule type" value="Genomic_DNA"/>
</dbReference>
<organism evidence="3 4">
    <name type="scientific">Streptococcus suis</name>
    <dbReference type="NCBI Taxonomy" id="1307"/>
    <lineage>
        <taxon>Bacteria</taxon>
        <taxon>Bacillati</taxon>
        <taxon>Bacillota</taxon>
        <taxon>Bacilli</taxon>
        <taxon>Lactobacillales</taxon>
        <taxon>Streptococcaceae</taxon>
        <taxon>Streptococcus</taxon>
    </lineage>
</organism>
<dbReference type="SUPFAM" id="SSF56563">
    <property type="entry name" value="Major capsid protein gp5"/>
    <property type="match status" value="1"/>
</dbReference>
<dbReference type="AlphaFoldDB" id="A0A0Z8EUM5"/>
<accession>A0A0Z8EUM5</accession>
<gene>
    <name evidence="3" type="ORF">ERS132421_00253</name>
</gene>
<sequence length="376" mass="41459">MVINLKELPKYRDAIAELSKEISAGASAERQEELFSNAFNILADELRVKNESELNRLFELKEQNATVTGDEMAFFNEIADNPGVKDPRIIPETLMIRVFEDLKSEHPLLSIIKFKNTGARLKALVAEASGVAQWGPLYGDIKGQLLQKFDEVDFGMNKLTAYVVIPKDALKLSYSWLKGFIIEQIREAISVALELALVKGTGENQPVGLIKDLSKPSASGKLVTYPTDKEALKSIATITPESAKKDLAPVMQFLSCEKREGKPDKFHKVDGKVCLLVNPSDRWSLEAQLTGLTAGLDLKVVMPFGIKLVESIAIDSGKAIAFVPDRYDAFMASSATIEEFDQTFAIEDLQLYTTKSHYYGKARDNHAAALLTLVGG</sequence>
<protein>
    <submittedName>
        <fullName evidence="3">Predicted phage phi-C31 gp36 major capsid-like protein</fullName>
    </submittedName>
</protein>
<comment type="subcellular location">
    <subcellularLocation>
        <location evidence="1">Virion</location>
    </subcellularLocation>
</comment>
<evidence type="ECO:0000259" key="2">
    <source>
        <dbReference type="Pfam" id="PF05065"/>
    </source>
</evidence>
<reference evidence="3 4" key="1">
    <citation type="submission" date="2016-02" db="EMBL/GenBank/DDBJ databases">
        <authorList>
            <consortium name="Pathogen Informatics"/>
        </authorList>
    </citation>
    <scope>NUCLEOTIDE SEQUENCE [LARGE SCALE GENOMIC DNA]</scope>
    <source>
        <strain evidence="3 4">LSS59</strain>
    </source>
</reference>
<dbReference type="InterPro" id="IPR024455">
    <property type="entry name" value="Phage_capsid"/>
</dbReference>
<dbReference type="NCBIfam" id="TIGR01554">
    <property type="entry name" value="major_cap_HK97"/>
    <property type="match status" value="1"/>
</dbReference>
<name>A0A0Z8EUM5_STRSU</name>